<reference evidence="1 2" key="1">
    <citation type="journal article" date="2021" name="Elife">
        <title>Chloroplast acquisition without the gene transfer in kleptoplastic sea slugs, Plakobranchus ocellatus.</title>
        <authorList>
            <person name="Maeda T."/>
            <person name="Takahashi S."/>
            <person name="Yoshida T."/>
            <person name="Shimamura S."/>
            <person name="Takaki Y."/>
            <person name="Nagai Y."/>
            <person name="Toyoda A."/>
            <person name="Suzuki Y."/>
            <person name="Arimoto A."/>
            <person name="Ishii H."/>
            <person name="Satoh N."/>
            <person name="Nishiyama T."/>
            <person name="Hasebe M."/>
            <person name="Maruyama T."/>
            <person name="Minagawa J."/>
            <person name="Obokata J."/>
            <person name="Shigenobu S."/>
        </authorList>
    </citation>
    <scope>NUCLEOTIDE SEQUENCE [LARGE SCALE GENOMIC DNA]</scope>
</reference>
<sequence length="154" mass="17304">MASKFCKERSRRWPNQLSTIKTNDKALPFLFSPGIRVYCVEKEAFVTLANGQECQTQQLGASWTSDIHATCYLECMIRYPETCQSIVYNADTKTCTPGAVAFHPLEFYTASIPWANSADQIYFAKQPVPPCDTSSGNFDLYDVCGVSPTRIFFP</sequence>
<evidence type="ECO:0000313" key="2">
    <source>
        <dbReference type="Proteomes" id="UP000762676"/>
    </source>
</evidence>
<dbReference type="Proteomes" id="UP000762676">
    <property type="component" value="Unassembled WGS sequence"/>
</dbReference>
<keyword evidence="2" id="KW-1185">Reference proteome</keyword>
<gene>
    <name evidence="1" type="ORF">ElyMa_005094800</name>
</gene>
<evidence type="ECO:0000313" key="1">
    <source>
        <dbReference type="EMBL" id="GFS21890.1"/>
    </source>
</evidence>
<protein>
    <recommendedName>
        <fullName evidence="3">Apple domain-containing protein</fullName>
    </recommendedName>
</protein>
<name>A0AAV4JJH0_9GAST</name>
<comment type="caution">
    <text evidence="1">The sequence shown here is derived from an EMBL/GenBank/DDBJ whole genome shotgun (WGS) entry which is preliminary data.</text>
</comment>
<dbReference type="EMBL" id="BMAT01010182">
    <property type="protein sequence ID" value="GFS21890.1"/>
    <property type="molecule type" value="Genomic_DNA"/>
</dbReference>
<organism evidence="1 2">
    <name type="scientific">Elysia marginata</name>
    <dbReference type="NCBI Taxonomy" id="1093978"/>
    <lineage>
        <taxon>Eukaryota</taxon>
        <taxon>Metazoa</taxon>
        <taxon>Spiralia</taxon>
        <taxon>Lophotrochozoa</taxon>
        <taxon>Mollusca</taxon>
        <taxon>Gastropoda</taxon>
        <taxon>Heterobranchia</taxon>
        <taxon>Euthyneura</taxon>
        <taxon>Panpulmonata</taxon>
        <taxon>Sacoglossa</taxon>
        <taxon>Placobranchoidea</taxon>
        <taxon>Plakobranchidae</taxon>
        <taxon>Elysia</taxon>
    </lineage>
</organism>
<accession>A0AAV4JJH0</accession>
<dbReference type="AlphaFoldDB" id="A0AAV4JJH0"/>
<evidence type="ECO:0008006" key="3">
    <source>
        <dbReference type="Google" id="ProtNLM"/>
    </source>
</evidence>
<proteinExistence type="predicted"/>